<organism evidence="1 2">
    <name type="scientific">Cerasicoccus arenae</name>
    <dbReference type="NCBI Taxonomy" id="424488"/>
    <lineage>
        <taxon>Bacteria</taxon>
        <taxon>Pseudomonadati</taxon>
        <taxon>Verrucomicrobiota</taxon>
        <taxon>Opitutia</taxon>
        <taxon>Puniceicoccales</taxon>
        <taxon>Cerasicoccaceae</taxon>
        <taxon>Cerasicoccus</taxon>
    </lineage>
</organism>
<comment type="caution">
    <text evidence="1">The sequence shown here is derived from an EMBL/GenBank/DDBJ whole genome shotgun (WGS) entry which is preliminary data.</text>
</comment>
<dbReference type="EMBL" id="BMXG01000009">
    <property type="protein sequence ID" value="GHC01316.1"/>
    <property type="molecule type" value="Genomic_DNA"/>
</dbReference>
<dbReference type="AlphaFoldDB" id="A0A8J3GEU4"/>
<keyword evidence="2" id="KW-1185">Reference proteome</keyword>
<sequence>MTILPQYEPNEDVSILSYYKRAIREVISDDNESFIWKYCQLIPSVLNRFRVRLKYASDLEIAEHYASLVDELVQCYVDFRSFQDDDTADVCIGLRLQWRLLNEIKHPDRKLTQLC</sequence>
<dbReference type="RefSeq" id="WP_189514107.1">
    <property type="nucleotide sequence ID" value="NZ_BMXG01000009.1"/>
</dbReference>
<reference evidence="1" key="1">
    <citation type="journal article" date="2014" name="Int. J. Syst. Evol. Microbiol.">
        <title>Complete genome sequence of Corynebacterium casei LMG S-19264T (=DSM 44701T), isolated from a smear-ripened cheese.</title>
        <authorList>
            <consortium name="US DOE Joint Genome Institute (JGI-PGF)"/>
            <person name="Walter F."/>
            <person name="Albersmeier A."/>
            <person name="Kalinowski J."/>
            <person name="Ruckert C."/>
        </authorList>
    </citation>
    <scope>NUCLEOTIDE SEQUENCE</scope>
    <source>
        <strain evidence="1">KCTC 12870</strain>
    </source>
</reference>
<evidence type="ECO:0000313" key="2">
    <source>
        <dbReference type="Proteomes" id="UP000642829"/>
    </source>
</evidence>
<reference evidence="1" key="2">
    <citation type="submission" date="2020-09" db="EMBL/GenBank/DDBJ databases">
        <authorList>
            <person name="Sun Q."/>
            <person name="Kim S."/>
        </authorList>
    </citation>
    <scope>NUCLEOTIDE SEQUENCE</scope>
    <source>
        <strain evidence="1">KCTC 12870</strain>
    </source>
</reference>
<name>A0A8J3GEU4_9BACT</name>
<proteinExistence type="predicted"/>
<protein>
    <submittedName>
        <fullName evidence="1">Uncharacterized protein</fullName>
    </submittedName>
</protein>
<evidence type="ECO:0000313" key="1">
    <source>
        <dbReference type="EMBL" id="GHC01316.1"/>
    </source>
</evidence>
<gene>
    <name evidence="1" type="ORF">GCM10007047_17210</name>
</gene>
<accession>A0A8J3GEU4</accession>
<dbReference type="Proteomes" id="UP000642829">
    <property type="component" value="Unassembled WGS sequence"/>
</dbReference>